<evidence type="ECO:0000256" key="2">
    <source>
        <dbReference type="SAM" id="Phobius"/>
    </source>
</evidence>
<feature type="region of interest" description="Disordered" evidence="1">
    <location>
        <begin position="1"/>
        <end position="22"/>
    </location>
</feature>
<feature type="transmembrane region" description="Helical" evidence="2">
    <location>
        <begin position="208"/>
        <end position="227"/>
    </location>
</feature>
<keyword evidence="4" id="KW-1185">Reference proteome</keyword>
<name>A0ABP1R0P2_9HEXA</name>
<evidence type="ECO:0000256" key="1">
    <source>
        <dbReference type="SAM" id="MobiDB-lite"/>
    </source>
</evidence>
<dbReference type="Proteomes" id="UP001642540">
    <property type="component" value="Unassembled WGS sequence"/>
</dbReference>
<dbReference type="EMBL" id="CAXLJM020000053">
    <property type="protein sequence ID" value="CAL8116939.1"/>
    <property type="molecule type" value="Genomic_DNA"/>
</dbReference>
<sequence>MDRNSEETHQILSPASLKHSSHASISYIPLRSSTVDENGKYYDSKNDNPVPNLESVYYTVKLEESMPSISGEGDSFSLSQQELQQNPLHSSGEKLTSISATIIPPTFPFQKKQQETVRIQVEESLGSLIQNLSRDHHVFIKEIDSVELKEGGKEQQPNPNQNQVGAEVRRNEAQDLVRVQGEAGVEAEVGMEVEVDAREFELRPIRHNWRILVFLLIIFVLGYHWAYKYYANRDALPTVIEEM</sequence>
<protein>
    <submittedName>
        <fullName evidence="3">Uncharacterized protein</fullName>
    </submittedName>
</protein>
<evidence type="ECO:0000313" key="3">
    <source>
        <dbReference type="EMBL" id="CAL8116939.1"/>
    </source>
</evidence>
<gene>
    <name evidence="3" type="ORF">ODALV1_LOCUS17457</name>
</gene>
<keyword evidence="2" id="KW-1133">Transmembrane helix</keyword>
<proteinExistence type="predicted"/>
<keyword evidence="2" id="KW-0812">Transmembrane</keyword>
<reference evidence="3 4" key="1">
    <citation type="submission" date="2024-08" db="EMBL/GenBank/DDBJ databases">
        <authorList>
            <person name="Cucini C."/>
            <person name="Frati F."/>
        </authorList>
    </citation>
    <scope>NUCLEOTIDE SEQUENCE [LARGE SCALE GENOMIC DNA]</scope>
</reference>
<organism evidence="3 4">
    <name type="scientific">Orchesella dallaii</name>
    <dbReference type="NCBI Taxonomy" id="48710"/>
    <lineage>
        <taxon>Eukaryota</taxon>
        <taxon>Metazoa</taxon>
        <taxon>Ecdysozoa</taxon>
        <taxon>Arthropoda</taxon>
        <taxon>Hexapoda</taxon>
        <taxon>Collembola</taxon>
        <taxon>Entomobryomorpha</taxon>
        <taxon>Entomobryoidea</taxon>
        <taxon>Orchesellidae</taxon>
        <taxon>Orchesellinae</taxon>
        <taxon>Orchesella</taxon>
    </lineage>
</organism>
<keyword evidence="2" id="KW-0472">Membrane</keyword>
<accession>A0ABP1R0P2</accession>
<evidence type="ECO:0000313" key="4">
    <source>
        <dbReference type="Proteomes" id="UP001642540"/>
    </source>
</evidence>
<comment type="caution">
    <text evidence="3">The sequence shown here is derived from an EMBL/GenBank/DDBJ whole genome shotgun (WGS) entry which is preliminary data.</text>
</comment>